<evidence type="ECO:0000313" key="3">
    <source>
        <dbReference type="Proteomes" id="UP000694930"/>
    </source>
</evidence>
<dbReference type="Proteomes" id="UP000694930">
    <property type="component" value="Chromosome 12"/>
</dbReference>
<accession>A0ABM1V0T0</accession>
<dbReference type="GeneID" id="107005923"/>
<dbReference type="InterPro" id="IPR008906">
    <property type="entry name" value="HATC_C_dom"/>
</dbReference>
<feature type="region of interest" description="Disordered" evidence="1">
    <location>
        <begin position="166"/>
        <end position="195"/>
    </location>
</feature>
<dbReference type="PANTHER" id="PTHR32166:SF74">
    <property type="entry name" value="OS05G0256350 PROTEIN"/>
    <property type="match status" value="1"/>
</dbReference>
<evidence type="ECO:0000256" key="1">
    <source>
        <dbReference type="SAM" id="MobiDB-lite"/>
    </source>
</evidence>
<evidence type="ECO:0000259" key="2">
    <source>
        <dbReference type="Pfam" id="PF05699"/>
    </source>
</evidence>
<dbReference type="PANTHER" id="PTHR32166">
    <property type="entry name" value="OSJNBA0013A04.12 PROTEIN"/>
    <property type="match status" value="1"/>
</dbReference>
<dbReference type="RefSeq" id="XP_027769348.1">
    <property type="nucleotide sequence ID" value="XM_027913547.1"/>
</dbReference>
<feature type="domain" description="HAT C-terminal dimerisation" evidence="2">
    <location>
        <begin position="27"/>
        <end position="93"/>
    </location>
</feature>
<sequence>MDFVGFGVYMKADGLLGIESAIRARTLRSLVEWWMQFGHNVPNLQQFAMRMQSLTCSASDCERNWSVYEHIHSKKRNRLELTRLNDLVFIKYNRTLARRDNAHNTIDPILLDSIDEANEWLTGAPQDHQDEEVYKGESLTYGDVSMASGVEENIYNFREITLRGKERGVGGSSSSRNLVDEPSDDEEDDGQVEPLVMSLEEFEDLVEEWEFESL</sequence>
<dbReference type="InterPro" id="IPR012337">
    <property type="entry name" value="RNaseH-like_sf"/>
</dbReference>
<proteinExistence type="predicted"/>
<keyword evidence="3" id="KW-1185">Reference proteome</keyword>
<gene>
    <name evidence="4" type="primary">LOC107005923</name>
</gene>
<reference evidence="4" key="2">
    <citation type="submission" date="2025-08" db="UniProtKB">
        <authorList>
            <consortium name="RefSeq"/>
        </authorList>
    </citation>
    <scope>IDENTIFICATION</scope>
</reference>
<name>A0ABM1V0T0_SOLPN</name>
<evidence type="ECO:0000313" key="4">
    <source>
        <dbReference type="RefSeq" id="XP_027769348.1"/>
    </source>
</evidence>
<organism evidence="3 4">
    <name type="scientific">Solanum pennellii</name>
    <name type="common">Tomato</name>
    <name type="synonym">Lycopersicon pennellii</name>
    <dbReference type="NCBI Taxonomy" id="28526"/>
    <lineage>
        <taxon>Eukaryota</taxon>
        <taxon>Viridiplantae</taxon>
        <taxon>Streptophyta</taxon>
        <taxon>Embryophyta</taxon>
        <taxon>Tracheophyta</taxon>
        <taxon>Spermatophyta</taxon>
        <taxon>Magnoliopsida</taxon>
        <taxon>eudicotyledons</taxon>
        <taxon>Gunneridae</taxon>
        <taxon>Pentapetalae</taxon>
        <taxon>asterids</taxon>
        <taxon>lamiids</taxon>
        <taxon>Solanales</taxon>
        <taxon>Solanaceae</taxon>
        <taxon>Solanoideae</taxon>
        <taxon>Solaneae</taxon>
        <taxon>Solanum</taxon>
        <taxon>Solanum subgen. Lycopersicon</taxon>
    </lineage>
</organism>
<dbReference type="SUPFAM" id="SSF53098">
    <property type="entry name" value="Ribonuclease H-like"/>
    <property type="match status" value="1"/>
</dbReference>
<protein>
    <submittedName>
        <fullName evidence="4">Uncharacterized protein LOC107005923</fullName>
    </submittedName>
</protein>
<feature type="compositionally biased region" description="Acidic residues" evidence="1">
    <location>
        <begin position="181"/>
        <end position="191"/>
    </location>
</feature>
<dbReference type="Pfam" id="PF05699">
    <property type="entry name" value="Dimer_Tnp_hAT"/>
    <property type="match status" value="1"/>
</dbReference>
<reference evidence="3" key="1">
    <citation type="journal article" date="2014" name="Nat. Genet.">
        <title>The genome of the stress-tolerant wild tomato species Solanum pennellii.</title>
        <authorList>
            <person name="Bolger A."/>
            <person name="Scossa F."/>
            <person name="Bolger M.E."/>
            <person name="Lanz C."/>
            <person name="Maumus F."/>
            <person name="Tohge T."/>
            <person name="Quesneville H."/>
            <person name="Alseekh S."/>
            <person name="Sorensen I."/>
            <person name="Lichtenstein G."/>
            <person name="Fich E.A."/>
            <person name="Conte M."/>
            <person name="Keller H."/>
            <person name="Schneeberger K."/>
            <person name="Schwacke R."/>
            <person name="Ofner I."/>
            <person name="Vrebalov J."/>
            <person name="Xu Y."/>
            <person name="Osorio S."/>
            <person name="Aflitos S.A."/>
            <person name="Schijlen E."/>
            <person name="Jimenez-Gomez J.M."/>
            <person name="Ryngajllo M."/>
            <person name="Kimura S."/>
            <person name="Kumar R."/>
            <person name="Koenig D."/>
            <person name="Headland L.R."/>
            <person name="Maloof J.N."/>
            <person name="Sinha N."/>
            <person name="van Ham R.C."/>
            <person name="Lankhorst R.K."/>
            <person name="Mao L."/>
            <person name="Vogel A."/>
            <person name="Arsova B."/>
            <person name="Panstruga R."/>
            <person name="Fei Z."/>
            <person name="Rose J.K."/>
            <person name="Zamir D."/>
            <person name="Carrari F."/>
            <person name="Giovannoni J.J."/>
            <person name="Weigel D."/>
            <person name="Usadel B."/>
            <person name="Fernie A.R."/>
        </authorList>
    </citation>
    <scope>NUCLEOTIDE SEQUENCE [LARGE SCALE GENOMIC DNA]</scope>
    <source>
        <strain evidence="3">cv. LA0716</strain>
    </source>
</reference>